<keyword evidence="3" id="KW-0233">DNA recombination</keyword>
<keyword evidence="1" id="KW-0229">DNA integration</keyword>
<dbReference type="PANTHER" id="PTHR30349:SF41">
    <property type="entry name" value="INTEGRASE_RECOMBINASE PROTEIN MJ0367-RELATED"/>
    <property type="match status" value="1"/>
</dbReference>
<dbReference type="InterPro" id="IPR013762">
    <property type="entry name" value="Integrase-like_cat_sf"/>
</dbReference>
<evidence type="ECO:0000256" key="4">
    <source>
        <dbReference type="PROSITE-ProRule" id="PRU01248"/>
    </source>
</evidence>
<reference evidence="7 8" key="1">
    <citation type="journal article" date="2014" name="PLoS Genet.">
        <title>Phylogenetically driven sequencing of extremely halophilic archaea reveals strategies for static and dynamic osmo-response.</title>
        <authorList>
            <person name="Becker E.A."/>
            <person name="Seitzer P.M."/>
            <person name="Tritt A."/>
            <person name="Larsen D."/>
            <person name="Krusor M."/>
            <person name="Yao A.I."/>
            <person name="Wu D."/>
            <person name="Madern D."/>
            <person name="Eisen J.A."/>
            <person name="Darling A.E."/>
            <person name="Facciotti M.T."/>
        </authorList>
    </citation>
    <scope>NUCLEOTIDE SEQUENCE [LARGE SCALE GENOMIC DNA]</scope>
    <source>
        <strain evidence="7 8">DSM 1137</strain>
    </source>
</reference>
<evidence type="ECO:0000313" key="8">
    <source>
        <dbReference type="Proteomes" id="UP000011514"/>
    </source>
</evidence>
<dbReference type="Proteomes" id="UP000011514">
    <property type="component" value="Unassembled WGS sequence"/>
</dbReference>
<evidence type="ECO:0000256" key="3">
    <source>
        <dbReference type="ARBA" id="ARBA00023172"/>
    </source>
</evidence>
<dbReference type="InterPro" id="IPR002104">
    <property type="entry name" value="Integrase_catalytic"/>
</dbReference>
<dbReference type="InterPro" id="IPR010998">
    <property type="entry name" value="Integrase_recombinase_N"/>
</dbReference>
<dbReference type="EMBL" id="AOJE01000025">
    <property type="protein sequence ID" value="ELZ40624.1"/>
    <property type="molecule type" value="Genomic_DNA"/>
</dbReference>
<dbReference type="GO" id="GO:0015074">
    <property type="term" value="P:DNA integration"/>
    <property type="evidence" value="ECO:0007669"/>
    <property type="project" value="UniProtKB-KW"/>
</dbReference>
<dbReference type="InterPro" id="IPR050090">
    <property type="entry name" value="Tyrosine_recombinase_XerCD"/>
</dbReference>
<keyword evidence="2 4" id="KW-0238">DNA-binding</keyword>
<dbReference type="STRING" id="1227484.C471_07571"/>
<evidence type="ECO:0000313" key="7">
    <source>
        <dbReference type="EMBL" id="ELZ40624.1"/>
    </source>
</evidence>
<gene>
    <name evidence="7" type="ORF">C471_07571</name>
</gene>
<dbReference type="Gene3D" id="1.10.443.10">
    <property type="entry name" value="Intergrase catalytic core"/>
    <property type="match status" value="1"/>
</dbReference>
<dbReference type="CDD" id="cd00397">
    <property type="entry name" value="DNA_BRE_C"/>
    <property type="match status" value="1"/>
</dbReference>
<protein>
    <recommendedName>
        <fullName evidence="9">Integrase family protein</fullName>
    </recommendedName>
</protein>
<dbReference type="eggNOG" id="arCOG01250">
    <property type="taxonomic scope" value="Archaea"/>
</dbReference>
<evidence type="ECO:0000256" key="2">
    <source>
        <dbReference type="ARBA" id="ARBA00023125"/>
    </source>
</evidence>
<dbReference type="SUPFAM" id="SSF56349">
    <property type="entry name" value="DNA breaking-rejoining enzymes"/>
    <property type="match status" value="1"/>
</dbReference>
<dbReference type="GO" id="GO:0003677">
    <property type="term" value="F:DNA binding"/>
    <property type="evidence" value="ECO:0007669"/>
    <property type="project" value="UniProtKB-UniRule"/>
</dbReference>
<dbReference type="PANTHER" id="PTHR30349">
    <property type="entry name" value="PHAGE INTEGRASE-RELATED"/>
    <property type="match status" value="1"/>
</dbReference>
<dbReference type="InterPro" id="IPR044068">
    <property type="entry name" value="CB"/>
</dbReference>
<accession>M0E2R3</accession>
<dbReference type="OrthoDB" id="198497at2157"/>
<dbReference type="Gene3D" id="1.10.150.130">
    <property type="match status" value="1"/>
</dbReference>
<keyword evidence="8" id="KW-1185">Reference proteome</keyword>
<feature type="domain" description="Tyr recombinase" evidence="5">
    <location>
        <begin position="112"/>
        <end position="332"/>
    </location>
</feature>
<evidence type="ECO:0008006" key="9">
    <source>
        <dbReference type="Google" id="ProtNLM"/>
    </source>
</evidence>
<proteinExistence type="predicted"/>
<evidence type="ECO:0000259" key="5">
    <source>
        <dbReference type="PROSITE" id="PS51898"/>
    </source>
</evidence>
<evidence type="ECO:0000256" key="1">
    <source>
        <dbReference type="ARBA" id="ARBA00022908"/>
    </source>
</evidence>
<dbReference type="AlphaFoldDB" id="M0E2R3"/>
<dbReference type="GO" id="GO:0006310">
    <property type="term" value="P:DNA recombination"/>
    <property type="evidence" value="ECO:0007669"/>
    <property type="project" value="UniProtKB-KW"/>
</dbReference>
<dbReference type="InterPro" id="IPR011010">
    <property type="entry name" value="DNA_brk_join_enz"/>
</dbReference>
<evidence type="ECO:0000259" key="6">
    <source>
        <dbReference type="PROSITE" id="PS51900"/>
    </source>
</evidence>
<feature type="domain" description="Core-binding (CB)" evidence="6">
    <location>
        <begin position="1"/>
        <end position="88"/>
    </location>
</feature>
<name>M0E2R3_9EURY</name>
<organism evidence="7 8">
    <name type="scientific">Halorubrum saccharovorum DSM 1137</name>
    <dbReference type="NCBI Taxonomy" id="1227484"/>
    <lineage>
        <taxon>Archaea</taxon>
        <taxon>Methanobacteriati</taxon>
        <taxon>Methanobacteriota</taxon>
        <taxon>Stenosarchaea group</taxon>
        <taxon>Halobacteria</taxon>
        <taxon>Halobacteriales</taxon>
        <taxon>Haloferacaceae</taxon>
        <taxon>Halorubrum</taxon>
    </lineage>
</organism>
<dbReference type="PROSITE" id="PS51898">
    <property type="entry name" value="TYR_RECOMBINASE"/>
    <property type="match status" value="1"/>
</dbReference>
<dbReference type="PROSITE" id="PS51900">
    <property type="entry name" value="CB"/>
    <property type="match status" value="1"/>
</dbReference>
<dbReference type="Pfam" id="PF00589">
    <property type="entry name" value="Phage_integrase"/>
    <property type="match status" value="1"/>
</dbReference>
<sequence>MTRPREAISTYLDARRSEVAESTITSHKSRLSQFRRWCEQQDDLEIMADLSPLDLTQYRSWRREDGDLSPASEKTQMDTLRVFIRWCEKMQIVEENLSNAVESPTLSSDENSRDEYVSEDEAEIILDHLDRFEYASQDHVVTTLLWTTGLRTCSIRSLDLGDVDIDEELLELRHRPDRGTTLKNQYASERMVAIKPTTAAILEDYIEHTRVDQSDEFDRDPLITTTVNGRVGSSVIRKHSYGLTRPCEQGLECPHERDPESCDAAQNRSEAYGCPSSKSPHTWRRGHITHLLSNDVPPEIVSGRADVTPEVIEDHYDSRSLRTRVEQRRGYLDNI</sequence>
<comment type="caution">
    <text evidence="7">The sequence shown here is derived from an EMBL/GenBank/DDBJ whole genome shotgun (WGS) entry which is preliminary data.</text>
</comment>